<evidence type="ECO:0000313" key="3">
    <source>
        <dbReference type="Proteomes" id="UP000321570"/>
    </source>
</evidence>
<reference evidence="2 3" key="1">
    <citation type="submission" date="2019-07" db="EMBL/GenBank/DDBJ databases">
        <authorList>
            <person name="Jastrzebski P J."/>
            <person name="Paukszto L."/>
            <person name="Jastrzebski P J."/>
        </authorList>
    </citation>
    <scope>NUCLEOTIDE SEQUENCE [LARGE SCALE GENOMIC DNA]</scope>
    <source>
        <strain evidence="2 3">WMS-il1</strain>
    </source>
</reference>
<organism evidence="2 3">
    <name type="scientific">Hymenolepis diminuta</name>
    <name type="common">Rat tapeworm</name>
    <dbReference type="NCBI Taxonomy" id="6216"/>
    <lineage>
        <taxon>Eukaryota</taxon>
        <taxon>Metazoa</taxon>
        <taxon>Spiralia</taxon>
        <taxon>Lophotrochozoa</taxon>
        <taxon>Platyhelminthes</taxon>
        <taxon>Cestoda</taxon>
        <taxon>Eucestoda</taxon>
        <taxon>Cyclophyllidea</taxon>
        <taxon>Hymenolepididae</taxon>
        <taxon>Hymenolepis</taxon>
    </lineage>
</organism>
<feature type="region of interest" description="Disordered" evidence="1">
    <location>
        <begin position="68"/>
        <end position="97"/>
    </location>
</feature>
<feature type="region of interest" description="Disordered" evidence="1">
    <location>
        <begin position="1"/>
        <end position="29"/>
    </location>
</feature>
<dbReference type="Proteomes" id="UP000321570">
    <property type="component" value="Unassembled WGS sequence"/>
</dbReference>
<gene>
    <name evidence="2" type="ORF">WMSIL1_LOCUS11810</name>
</gene>
<name>A0A564Z1Q5_HYMDI</name>
<sequence>MLKHRRRDVAEQSTNPNPSPSKKAPTRIPIFPVNGPHICPVCPDKRSYKFDSSLRKHLRLYHPNYKRKAAAVQREQEQAKQNGETASDQPQRPSSGETCVVNYSLKTSEIAVSVANPMTQLPITVNAPATAYLLPSGELLFTLDTQYTQGDQYYHVVETDEAINQRQPLCMEVEAAETSATATGLGGVEEWRTSQPAHEAVVAYAVATDVPNAVHQTHSLPVDLCTSALCLTVTDPFSNSASQQSAVISVDPSTYQTIPSVADEGALDLTELPHEVIDLSSQVNPVDLSGTHPQHPRSELWESDSLFSYTHFLNGDDAL</sequence>
<proteinExistence type="predicted"/>
<keyword evidence="3" id="KW-1185">Reference proteome</keyword>
<dbReference type="EMBL" id="CABIJS010000555">
    <property type="protein sequence ID" value="VUZ53219.1"/>
    <property type="molecule type" value="Genomic_DNA"/>
</dbReference>
<evidence type="ECO:0000313" key="2">
    <source>
        <dbReference type="EMBL" id="VUZ53219.1"/>
    </source>
</evidence>
<evidence type="ECO:0000256" key="1">
    <source>
        <dbReference type="SAM" id="MobiDB-lite"/>
    </source>
</evidence>
<protein>
    <submittedName>
        <fullName evidence="2">Uncharacterized protein</fullName>
    </submittedName>
</protein>
<feature type="compositionally biased region" description="Polar residues" evidence="1">
    <location>
        <begin position="79"/>
        <end position="97"/>
    </location>
</feature>
<dbReference type="AlphaFoldDB" id="A0A564Z1Q5"/>
<accession>A0A564Z1Q5</accession>